<dbReference type="InterPro" id="IPR038109">
    <property type="entry name" value="DNA_bind_recomb_sf"/>
</dbReference>
<dbReference type="GO" id="GO:0000150">
    <property type="term" value="F:DNA strand exchange activity"/>
    <property type="evidence" value="ECO:0007669"/>
    <property type="project" value="InterPro"/>
</dbReference>
<dbReference type="PROSITE" id="PS51736">
    <property type="entry name" value="RECOMBINASES_3"/>
    <property type="match status" value="1"/>
</dbReference>
<dbReference type="AlphaFoldDB" id="T1APY5"/>
<dbReference type="PANTHER" id="PTHR30461:SF23">
    <property type="entry name" value="DNA RECOMBINASE-RELATED"/>
    <property type="match status" value="1"/>
</dbReference>
<dbReference type="Gene3D" id="3.90.1750.20">
    <property type="entry name" value="Putative Large Serine Recombinase, Chain B, Domain 2"/>
    <property type="match status" value="1"/>
</dbReference>
<sequence>LVTDLSRLSRSQGDLSKMIDRFVAKGIRVIGVQDGYDSARRGHKLQAGLSGIIGEAFREMVKDRTYAALESRAKEKRATGGRAYGYRDGKVDKGEAYMVREIFGRFADGASCRTIAGDLNARRIPSPGSSWNRTERRAAGWMGSGIRGMLRNERCRAVVHWNTSEWRKDPDTDKRKRVARPRSEWISYVDESLRIG</sequence>
<dbReference type="InterPro" id="IPR050639">
    <property type="entry name" value="SSR_resolvase"/>
</dbReference>
<dbReference type="Pfam" id="PF07508">
    <property type="entry name" value="Recombinase"/>
    <property type="match status" value="1"/>
</dbReference>
<reference evidence="2" key="1">
    <citation type="submission" date="2013-08" db="EMBL/GenBank/DDBJ databases">
        <authorList>
            <person name="Mendez C."/>
            <person name="Richter M."/>
            <person name="Ferrer M."/>
            <person name="Sanchez J."/>
        </authorList>
    </citation>
    <scope>NUCLEOTIDE SEQUENCE</scope>
</reference>
<dbReference type="EMBL" id="AUZZ01007345">
    <property type="protein sequence ID" value="EQD42794.1"/>
    <property type="molecule type" value="Genomic_DNA"/>
</dbReference>
<dbReference type="GO" id="GO:0003677">
    <property type="term" value="F:DNA binding"/>
    <property type="evidence" value="ECO:0007669"/>
    <property type="project" value="InterPro"/>
</dbReference>
<comment type="caution">
    <text evidence="2">The sequence shown here is derived from an EMBL/GenBank/DDBJ whole genome shotgun (WGS) entry which is preliminary data.</text>
</comment>
<evidence type="ECO:0000259" key="1">
    <source>
        <dbReference type="PROSITE" id="PS51736"/>
    </source>
</evidence>
<reference evidence="2" key="2">
    <citation type="journal article" date="2014" name="ISME J.">
        <title>Microbial stratification in low pH oxic and suboxic macroscopic growths along an acid mine drainage.</title>
        <authorList>
            <person name="Mendez-Garcia C."/>
            <person name="Mesa V."/>
            <person name="Sprenger R.R."/>
            <person name="Richter M."/>
            <person name="Diez M.S."/>
            <person name="Solano J."/>
            <person name="Bargiela R."/>
            <person name="Golyshina O.V."/>
            <person name="Manteca A."/>
            <person name="Ramos J.L."/>
            <person name="Gallego J.R."/>
            <person name="Llorente I."/>
            <person name="Martins Dos Santos V.A."/>
            <person name="Jensen O.N."/>
            <person name="Pelaez A.I."/>
            <person name="Sanchez J."/>
            <person name="Ferrer M."/>
        </authorList>
    </citation>
    <scope>NUCLEOTIDE SEQUENCE</scope>
</reference>
<dbReference type="InterPro" id="IPR036162">
    <property type="entry name" value="Resolvase-like_N_sf"/>
</dbReference>
<evidence type="ECO:0000313" key="2">
    <source>
        <dbReference type="EMBL" id="EQD42794.1"/>
    </source>
</evidence>
<feature type="domain" description="Resolvase/invertase-type recombinase catalytic" evidence="1">
    <location>
        <begin position="1"/>
        <end position="76"/>
    </location>
</feature>
<dbReference type="Gene3D" id="3.40.50.1390">
    <property type="entry name" value="Resolvase, N-terminal catalytic domain"/>
    <property type="match status" value="1"/>
</dbReference>
<proteinExistence type="predicted"/>
<dbReference type="InterPro" id="IPR006119">
    <property type="entry name" value="Resolv_N"/>
</dbReference>
<feature type="non-terminal residue" evidence="2">
    <location>
        <position position="1"/>
    </location>
</feature>
<organism evidence="2">
    <name type="scientific">mine drainage metagenome</name>
    <dbReference type="NCBI Taxonomy" id="410659"/>
    <lineage>
        <taxon>unclassified sequences</taxon>
        <taxon>metagenomes</taxon>
        <taxon>ecological metagenomes</taxon>
    </lineage>
</organism>
<dbReference type="SUPFAM" id="SSF53041">
    <property type="entry name" value="Resolvase-like"/>
    <property type="match status" value="1"/>
</dbReference>
<dbReference type="PANTHER" id="PTHR30461">
    <property type="entry name" value="DNA-INVERTASE FROM LAMBDOID PROPHAGE"/>
    <property type="match status" value="1"/>
</dbReference>
<feature type="non-terminal residue" evidence="2">
    <location>
        <position position="196"/>
    </location>
</feature>
<name>T1APY5_9ZZZZ</name>
<dbReference type="Pfam" id="PF00239">
    <property type="entry name" value="Resolvase"/>
    <property type="match status" value="1"/>
</dbReference>
<protein>
    <submittedName>
        <fullName evidence="2">Resolvase domain protein</fullName>
    </submittedName>
</protein>
<accession>T1APY5</accession>
<dbReference type="InterPro" id="IPR011109">
    <property type="entry name" value="DNA_bind_recombinase_dom"/>
</dbReference>
<gene>
    <name evidence="2" type="ORF">B2A_10179</name>
</gene>